<evidence type="ECO:0000256" key="4">
    <source>
        <dbReference type="ARBA" id="ARBA00023136"/>
    </source>
</evidence>
<evidence type="ECO:0000259" key="6">
    <source>
        <dbReference type="Pfam" id="PF24763"/>
    </source>
</evidence>
<sequence length="369" mass="39935">MQDRAFPKTGLFSIADPNAEVYSKAGEAFDPQKKGGRWKPEFIWNTNWQEQLKRQEDLERQQAEYRKKQRAGGITGGTGPGVVSFSRLGTLDDMNVDLTEQLLKAKQKQQQQQAAAAAAAAAAPSTTSSSKQQPAKQQQQPRQRSGAAAASPSYQFKDLPSKNEARRFKRSSRLAAPGTVASINAVGAMSPEEAAQRAAVAAAEKARYEKLKVEFQAWCIGLGLLGTVSCYFLYTRDVAISYALGAVSGLTYLRLLSRTVDSVGGAAGNAAVGQPRLLIPVVLALLYNRWNLLYADEYGVTLQLYALLVGFFTYKLAVLGRQGLELLSELSEPEKRAAASESAAEAGDGQGDDSAMSLDRIFIRKALSE</sequence>
<dbReference type="PANTHER" id="PTHR34118">
    <property type="entry name" value="NF-KAPPA-B INHIBITOR-LIKE PROTEIN-RELATED"/>
    <property type="match status" value="1"/>
</dbReference>
<evidence type="ECO:0000256" key="3">
    <source>
        <dbReference type="ARBA" id="ARBA00022989"/>
    </source>
</evidence>
<keyword evidence="8" id="KW-1185">Reference proteome</keyword>
<dbReference type="InterPro" id="IPR056309">
    <property type="entry name" value="CGL160/ATPI_dom"/>
</dbReference>
<protein>
    <recommendedName>
        <fullName evidence="6">CGL160/ATPI domain-containing protein</fullName>
    </recommendedName>
</protein>
<feature type="domain" description="CGL160/ATPI" evidence="6">
    <location>
        <begin position="200"/>
        <end position="319"/>
    </location>
</feature>
<keyword evidence="3" id="KW-1133">Transmembrane helix</keyword>
<dbReference type="PANTHER" id="PTHR34118:SF6">
    <property type="entry name" value="PROTEIN CONSERVED ONLY IN THE GREEN LINEAGE 160, CHLOROPLASTIC"/>
    <property type="match status" value="1"/>
</dbReference>
<feature type="region of interest" description="Disordered" evidence="5">
    <location>
        <begin position="114"/>
        <end position="172"/>
    </location>
</feature>
<feature type="region of interest" description="Disordered" evidence="5">
    <location>
        <begin position="59"/>
        <end position="80"/>
    </location>
</feature>
<name>A0ABY8U8B3_TETOB</name>
<reference evidence="7 8" key="1">
    <citation type="submission" date="2023-05" db="EMBL/GenBank/DDBJ databases">
        <title>A 100% complete, gapless, phased diploid assembly of the Scenedesmus obliquus UTEX 3031 genome.</title>
        <authorList>
            <person name="Biondi T.C."/>
            <person name="Hanschen E.R."/>
            <person name="Kwon T."/>
            <person name="Eng W."/>
            <person name="Kruse C.P.S."/>
            <person name="Koehler S.I."/>
            <person name="Kunde Y."/>
            <person name="Gleasner C.D."/>
            <person name="You Mak K.T."/>
            <person name="Polle J."/>
            <person name="Hovde B.T."/>
            <person name="Starkenburg S.R."/>
        </authorList>
    </citation>
    <scope>NUCLEOTIDE SEQUENCE [LARGE SCALE GENOMIC DNA]</scope>
    <source>
        <strain evidence="7 8">DOE0152z</strain>
    </source>
</reference>
<proteinExistence type="predicted"/>
<comment type="subcellular location">
    <subcellularLocation>
        <location evidence="1">Membrane</location>
        <topology evidence="1">Multi-pass membrane protein</topology>
    </subcellularLocation>
</comment>
<evidence type="ECO:0000313" key="7">
    <source>
        <dbReference type="EMBL" id="WIA17344.1"/>
    </source>
</evidence>
<organism evidence="7 8">
    <name type="scientific">Tetradesmus obliquus</name>
    <name type="common">Green alga</name>
    <name type="synonym">Acutodesmus obliquus</name>
    <dbReference type="NCBI Taxonomy" id="3088"/>
    <lineage>
        <taxon>Eukaryota</taxon>
        <taxon>Viridiplantae</taxon>
        <taxon>Chlorophyta</taxon>
        <taxon>core chlorophytes</taxon>
        <taxon>Chlorophyceae</taxon>
        <taxon>CS clade</taxon>
        <taxon>Sphaeropleales</taxon>
        <taxon>Scenedesmaceae</taxon>
        <taxon>Tetradesmus</taxon>
    </lineage>
</organism>
<keyword evidence="2" id="KW-0812">Transmembrane</keyword>
<dbReference type="Pfam" id="PF24763">
    <property type="entry name" value="CGL160_C"/>
    <property type="match status" value="1"/>
</dbReference>
<evidence type="ECO:0000313" key="8">
    <source>
        <dbReference type="Proteomes" id="UP001244341"/>
    </source>
</evidence>
<keyword evidence="4" id="KW-0472">Membrane</keyword>
<dbReference type="EMBL" id="CP126215">
    <property type="protein sequence ID" value="WIA17344.1"/>
    <property type="molecule type" value="Genomic_DNA"/>
</dbReference>
<feature type="compositionally biased region" description="Low complexity" evidence="5">
    <location>
        <begin position="114"/>
        <end position="153"/>
    </location>
</feature>
<gene>
    <name evidence="7" type="ORF">OEZ85_014207</name>
</gene>
<accession>A0ABY8U8B3</accession>
<dbReference type="Proteomes" id="UP001244341">
    <property type="component" value="Chromosome 8b"/>
</dbReference>
<evidence type="ECO:0000256" key="5">
    <source>
        <dbReference type="SAM" id="MobiDB-lite"/>
    </source>
</evidence>
<evidence type="ECO:0000256" key="1">
    <source>
        <dbReference type="ARBA" id="ARBA00004141"/>
    </source>
</evidence>
<evidence type="ECO:0000256" key="2">
    <source>
        <dbReference type="ARBA" id="ARBA00022692"/>
    </source>
</evidence>